<dbReference type="InterPro" id="IPR050515">
    <property type="entry name" value="Beta-lactam/transpept"/>
</dbReference>
<evidence type="ECO:0000256" key="4">
    <source>
        <dbReference type="SAM" id="Phobius"/>
    </source>
</evidence>
<dbReference type="InterPro" id="IPR036138">
    <property type="entry name" value="PBP_dimer_sf"/>
</dbReference>
<sequence>MDEAPLRTRRRGPVIIIIALAVIAALVVGVLLWRDRFGDGAEEAEALAAALASGDFAEVPLEGLSADAAAEEHERVLGQMLEATGEQPTVEMADAGSVEDGTRTATMEWTWTLPHEAGTWSYTTEATLTRTEEGWAAELEPAVLGPDLTDREHLEIAPLDPQLGKVTDRDGTALYGPHAVRVLGLDKTQLEEDTQEDEARELAGVLGIDADRYVETVAGYGPDAFVPALTVREDDLGDYPLEEAADLTGYRAIEQTQPLAVERDFAPGVLGSLREATQEDIEGSDGEIVAGDLVGTGGVLAARRDALVGETGVNVLAVDDEAETQRSLHRVEPTDGTDVATTLDQDLQNLATEAIADEDSPSAVIALQPSSGDLLAAALGPTGQSYPVGLVGRYAPGSTFKAVTALGLLREGVTPDTTLQCPETATVEGVTFKNADSLDPSLFGPMPLSDAIAHSCNTAMLLQHDTVSQQALAEAATTLGSGQEAPTGLDAFMGSVPPEDEGAQHAAALMGQGRVQASPLSMAVVLASIQQGHTVHPRILADDESGPVDVDQPLTEDETSQMQDLLRGVVTRGSLDAFADLPGDPVIGKTGTAEWTDEDGELKLHSWVIVAQGDLVVAAFVEDGSYGSTTAGPIAREVLEGAHGE</sequence>
<proteinExistence type="inferred from homology"/>
<dbReference type="InterPro" id="IPR001460">
    <property type="entry name" value="PCN-bd_Tpept"/>
</dbReference>
<evidence type="ECO:0000256" key="3">
    <source>
        <dbReference type="ARBA" id="ARBA00023136"/>
    </source>
</evidence>
<keyword evidence="7" id="KW-0132">Cell division</keyword>
<evidence type="ECO:0000256" key="2">
    <source>
        <dbReference type="ARBA" id="ARBA00007171"/>
    </source>
</evidence>
<comment type="similarity">
    <text evidence="2">Belongs to the transpeptidase family.</text>
</comment>
<dbReference type="InterPro" id="IPR012338">
    <property type="entry name" value="Beta-lactam/transpept-like"/>
</dbReference>
<gene>
    <name evidence="7" type="ORF">JOF43_001634</name>
</gene>
<comment type="subcellular location">
    <subcellularLocation>
        <location evidence="1">Membrane</location>
    </subcellularLocation>
</comment>
<keyword evidence="8" id="KW-1185">Reference proteome</keyword>
<comment type="caution">
    <text evidence="7">The sequence shown here is derived from an EMBL/GenBank/DDBJ whole genome shotgun (WGS) entry which is preliminary data.</text>
</comment>
<dbReference type="Pfam" id="PF03717">
    <property type="entry name" value="PBP_dimer"/>
    <property type="match status" value="1"/>
</dbReference>
<dbReference type="GO" id="GO:0051301">
    <property type="term" value="P:cell division"/>
    <property type="evidence" value="ECO:0007669"/>
    <property type="project" value="UniProtKB-KW"/>
</dbReference>
<dbReference type="RefSeq" id="WP_209901017.1">
    <property type="nucleotide sequence ID" value="NZ_BAAAJW010000002.1"/>
</dbReference>
<dbReference type="Gene3D" id="3.30.1390.30">
    <property type="entry name" value="Penicillin-binding protein 2a, domain 3"/>
    <property type="match status" value="1"/>
</dbReference>
<evidence type="ECO:0000313" key="7">
    <source>
        <dbReference type="EMBL" id="MBP2381677.1"/>
    </source>
</evidence>
<evidence type="ECO:0000259" key="6">
    <source>
        <dbReference type="Pfam" id="PF03717"/>
    </source>
</evidence>
<dbReference type="EMBL" id="JAGIOD010000001">
    <property type="protein sequence ID" value="MBP2381677.1"/>
    <property type="molecule type" value="Genomic_DNA"/>
</dbReference>
<evidence type="ECO:0000313" key="8">
    <source>
        <dbReference type="Proteomes" id="UP001519290"/>
    </source>
</evidence>
<dbReference type="Proteomes" id="UP001519290">
    <property type="component" value="Unassembled WGS sequence"/>
</dbReference>
<keyword evidence="7" id="KW-0131">Cell cycle</keyword>
<evidence type="ECO:0000256" key="1">
    <source>
        <dbReference type="ARBA" id="ARBA00004370"/>
    </source>
</evidence>
<dbReference type="Pfam" id="PF00905">
    <property type="entry name" value="Transpeptidase"/>
    <property type="match status" value="1"/>
</dbReference>
<protein>
    <submittedName>
        <fullName evidence="7">Cell division protein FtsI/penicillin-binding protein 2</fullName>
    </submittedName>
</protein>
<feature type="transmembrane region" description="Helical" evidence="4">
    <location>
        <begin position="12"/>
        <end position="33"/>
    </location>
</feature>
<dbReference type="InterPro" id="IPR005311">
    <property type="entry name" value="PBP_dimer"/>
</dbReference>
<accession>A0ABS4WZP5</accession>
<dbReference type="PANTHER" id="PTHR30627:SF24">
    <property type="entry name" value="PENICILLIN-BINDING PROTEIN 4B"/>
    <property type="match status" value="1"/>
</dbReference>
<keyword evidence="3 4" id="KW-0472">Membrane</keyword>
<name>A0ABS4WZP5_9MICO</name>
<dbReference type="Gene3D" id="3.90.1310.10">
    <property type="entry name" value="Penicillin-binding protein 2a (Domain 2)"/>
    <property type="match status" value="1"/>
</dbReference>
<dbReference type="SUPFAM" id="SSF56601">
    <property type="entry name" value="beta-lactamase/transpeptidase-like"/>
    <property type="match status" value="1"/>
</dbReference>
<dbReference type="SUPFAM" id="SSF56519">
    <property type="entry name" value="Penicillin binding protein dimerisation domain"/>
    <property type="match status" value="1"/>
</dbReference>
<dbReference type="Gene3D" id="3.40.710.10">
    <property type="entry name" value="DD-peptidase/beta-lactamase superfamily"/>
    <property type="match status" value="1"/>
</dbReference>
<keyword evidence="4" id="KW-1133">Transmembrane helix</keyword>
<dbReference type="PANTHER" id="PTHR30627">
    <property type="entry name" value="PEPTIDOGLYCAN D,D-TRANSPEPTIDASE"/>
    <property type="match status" value="1"/>
</dbReference>
<organism evidence="7 8">
    <name type="scientific">Brachybacterium sacelli</name>
    <dbReference type="NCBI Taxonomy" id="173364"/>
    <lineage>
        <taxon>Bacteria</taxon>
        <taxon>Bacillati</taxon>
        <taxon>Actinomycetota</taxon>
        <taxon>Actinomycetes</taxon>
        <taxon>Micrococcales</taxon>
        <taxon>Dermabacteraceae</taxon>
        <taxon>Brachybacterium</taxon>
    </lineage>
</organism>
<evidence type="ECO:0000259" key="5">
    <source>
        <dbReference type="Pfam" id="PF00905"/>
    </source>
</evidence>
<feature type="domain" description="Penicillin-binding protein dimerisation" evidence="6">
    <location>
        <begin position="163"/>
        <end position="323"/>
    </location>
</feature>
<feature type="domain" description="Penicillin-binding protein transpeptidase" evidence="5">
    <location>
        <begin position="363"/>
        <end position="640"/>
    </location>
</feature>
<keyword evidence="4" id="KW-0812">Transmembrane</keyword>
<reference evidence="7 8" key="1">
    <citation type="submission" date="2021-03" db="EMBL/GenBank/DDBJ databases">
        <title>Sequencing the genomes of 1000 actinobacteria strains.</title>
        <authorList>
            <person name="Klenk H.-P."/>
        </authorList>
    </citation>
    <scope>NUCLEOTIDE SEQUENCE [LARGE SCALE GENOMIC DNA]</scope>
    <source>
        <strain evidence="7 8">DSM 14566</strain>
    </source>
</reference>